<feature type="compositionally biased region" description="Basic and acidic residues" evidence="1">
    <location>
        <begin position="143"/>
        <end position="153"/>
    </location>
</feature>
<evidence type="ECO:0000313" key="3">
    <source>
        <dbReference type="Proteomes" id="UP001154272"/>
    </source>
</evidence>
<evidence type="ECO:0000313" key="2">
    <source>
        <dbReference type="EMBL" id="CAI3946233.1"/>
    </source>
</evidence>
<dbReference type="Proteomes" id="UP001154272">
    <property type="component" value="Unassembled WGS sequence"/>
</dbReference>
<proteinExistence type="predicted"/>
<sequence length="178" mass="20457">MSEIETLSLLFDSAWYLATYQDVAAANCDPLEHYLAFGYKERRNPNRFFDTDFYLTTYPDIVSCHLNPFVHYILYGASEGRLPRPSHQPPQPAIIFDIFLQDENKDLETELVEEEYSETELSQDIESTKEELVAPDLKEIIKKEAKPKTETSKKSVRKPAPQTKAAALAQKRKKAIKV</sequence>
<feature type="region of interest" description="Disordered" evidence="1">
    <location>
        <begin position="143"/>
        <end position="178"/>
    </location>
</feature>
<evidence type="ECO:0000256" key="1">
    <source>
        <dbReference type="SAM" id="MobiDB-lite"/>
    </source>
</evidence>
<comment type="caution">
    <text evidence="2">The sequence shown here is derived from an EMBL/GenBank/DDBJ whole genome shotgun (WGS) entry which is preliminary data.</text>
</comment>
<accession>A0ABM9HQK1</accession>
<reference evidence="2" key="1">
    <citation type="submission" date="2022-10" db="EMBL/GenBank/DDBJ databases">
        <authorList>
            <person name="Botero Cardona J."/>
        </authorList>
    </citation>
    <scope>NUCLEOTIDE SEQUENCE</scope>
    <source>
        <strain evidence="2">R-83534</strain>
    </source>
</reference>
<organism evidence="2 3">
    <name type="scientific">Commensalibacter papalotli</name>
    <name type="common">ex Botero et al. 2024</name>
    <dbReference type="NCBI Taxonomy" id="2972766"/>
    <lineage>
        <taxon>Bacteria</taxon>
        <taxon>Pseudomonadati</taxon>
        <taxon>Pseudomonadota</taxon>
        <taxon>Alphaproteobacteria</taxon>
        <taxon>Acetobacterales</taxon>
        <taxon>Acetobacteraceae</taxon>
    </lineage>
</organism>
<gene>
    <name evidence="2" type="ORF">R83534S58_LOCUS1434</name>
</gene>
<keyword evidence="3" id="KW-1185">Reference proteome</keyword>
<dbReference type="EMBL" id="CAMXCH010000003">
    <property type="protein sequence ID" value="CAI3946233.1"/>
    <property type="molecule type" value="Genomic_DNA"/>
</dbReference>
<protein>
    <submittedName>
        <fullName evidence="2">Glycosyltransferase involved in cell wall bisynthesis (RfaB) (PDB:2IV7)</fullName>
    </submittedName>
</protein>
<name>A0ABM9HQK1_9PROT</name>
<dbReference type="RefSeq" id="WP_051462003.1">
    <property type="nucleotide sequence ID" value="NZ_CAMXCH010000003.1"/>
</dbReference>